<reference evidence="1" key="1">
    <citation type="thesis" date="2021" institute="BYU ScholarsArchive" country="Provo, UT, USA">
        <title>Applications of and Algorithms for Genome Assembly and Genomic Analyses with an Emphasis on Marine Teleosts.</title>
        <authorList>
            <person name="Pickett B.D."/>
        </authorList>
    </citation>
    <scope>NUCLEOTIDE SEQUENCE</scope>
    <source>
        <strain evidence="1">HI-2016</strain>
    </source>
</reference>
<gene>
    <name evidence="1" type="ORF">JZ751_018897</name>
</gene>
<protein>
    <submittedName>
        <fullName evidence="1">Uncharacterized protein</fullName>
    </submittedName>
</protein>
<name>A0A8T2MTU9_9TELE</name>
<dbReference type="AlphaFoldDB" id="A0A8T2MTU9"/>
<dbReference type="Proteomes" id="UP000824540">
    <property type="component" value="Unassembled WGS sequence"/>
</dbReference>
<accession>A0A8T2MTU9</accession>
<proteinExistence type="predicted"/>
<evidence type="ECO:0000313" key="2">
    <source>
        <dbReference type="Proteomes" id="UP000824540"/>
    </source>
</evidence>
<keyword evidence="2" id="KW-1185">Reference proteome</keyword>
<evidence type="ECO:0000313" key="1">
    <source>
        <dbReference type="EMBL" id="KAG9331494.1"/>
    </source>
</evidence>
<comment type="caution">
    <text evidence="1">The sequence shown here is derived from an EMBL/GenBank/DDBJ whole genome shotgun (WGS) entry which is preliminary data.</text>
</comment>
<dbReference type="EMBL" id="JAFBMS010000326">
    <property type="protein sequence ID" value="KAG9331494.1"/>
    <property type="molecule type" value="Genomic_DNA"/>
</dbReference>
<organism evidence="1 2">
    <name type="scientific">Albula glossodonta</name>
    <name type="common">roundjaw bonefish</name>
    <dbReference type="NCBI Taxonomy" id="121402"/>
    <lineage>
        <taxon>Eukaryota</taxon>
        <taxon>Metazoa</taxon>
        <taxon>Chordata</taxon>
        <taxon>Craniata</taxon>
        <taxon>Vertebrata</taxon>
        <taxon>Euteleostomi</taxon>
        <taxon>Actinopterygii</taxon>
        <taxon>Neopterygii</taxon>
        <taxon>Teleostei</taxon>
        <taxon>Albuliformes</taxon>
        <taxon>Albulidae</taxon>
        <taxon>Albula</taxon>
    </lineage>
</organism>
<sequence>MHHCALHICTTDSGEKVRSERWLALPPMAELRQPLLQRRLIEEVRQEICIGGGRGEGVAKNEKWSYHSHNVRRTPPIDTNREAHKRDMFECALC</sequence>